<reference evidence="3" key="1">
    <citation type="submission" date="2015-04" db="EMBL/GenBank/DDBJ databases">
        <authorList>
            <person name="Syromyatnikov M.Y."/>
            <person name="Popov V.N."/>
        </authorList>
    </citation>
    <scope>NUCLEOTIDE SEQUENCE</scope>
    <source>
        <strain evidence="3">MO-1</strain>
    </source>
</reference>
<dbReference type="AlphaFoldDB" id="A0A1S7LPS7"/>
<organism evidence="3">
    <name type="scientific">Magnetococcus massalia (strain MO-1)</name>
    <dbReference type="NCBI Taxonomy" id="451514"/>
    <lineage>
        <taxon>Bacteria</taxon>
        <taxon>Pseudomonadati</taxon>
        <taxon>Pseudomonadota</taxon>
        <taxon>Magnetococcia</taxon>
        <taxon>Magnetococcales</taxon>
        <taxon>Magnetococcaceae</taxon>
        <taxon>Magnetococcus</taxon>
    </lineage>
</organism>
<sequence length="297" mass="33499">MNRRWFTTPLLAMAALLLSSQAGADLVNTWEPIDTTTRQAQPAEKVTPGQSWRDPMSGMQMVWVERGCYRMGSAPRIEGRGGDEGPVHDVCVSGYWIAQTEMTQGQWRQIMRNNPSKQRRGDDYPVEQVAWDDVEMFLSRINAFYKGRIAFRLPTEAEWEFACRNRGGRSQYAGGNNAAQSGWLAANSGGFPRKVGERKPNRLGLLDMNGNVWEWTLDAYSASSYANSPRQDPMHENILPYRVIRGGGFASNASQLRCSNRGFEHFTTQSPRIGLRLVAVVASKEEKRPMDLQDILF</sequence>
<accession>A0A1S7LPS7</accession>
<keyword evidence="1" id="KW-0732">Signal</keyword>
<dbReference type="Gene3D" id="3.90.1580.10">
    <property type="entry name" value="paralog of FGE (formylglycine-generating enzyme)"/>
    <property type="match status" value="1"/>
</dbReference>
<evidence type="ECO:0000256" key="1">
    <source>
        <dbReference type="SAM" id="SignalP"/>
    </source>
</evidence>
<dbReference type="PANTHER" id="PTHR23150:SF19">
    <property type="entry name" value="FORMYLGLYCINE-GENERATING ENZYME"/>
    <property type="match status" value="1"/>
</dbReference>
<dbReference type="Pfam" id="PF03781">
    <property type="entry name" value="FGE-sulfatase"/>
    <property type="match status" value="1"/>
</dbReference>
<evidence type="ECO:0000259" key="2">
    <source>
        <dbReference type="Pfam" id="PF03781"/>
    </source>
</evidence>
<dbReference type="InterPro" id="IPR005532">
    <property type="entry name" value="SUMF_dom"/>
</dbReference>
<dbReference type="PANTHER" id="PTHR23150">
    <property type="entry name" value="SULFATASE MODIFYING FACTOR 1, 2"/>
    <property type="match status" value="1"/>
</dbReference>
<feature type="domain" description="Sulfatase-modifying factor enzyme-like" evidence="2">
    <location>
        <begin position="60"/>
        <end position="278"/>
    </location>
</feature>
<gene>
    <name evidence="3" type="ORF">MAGMO_4081</name>
</gene>
<proteinExistence type="predicted"/>
<feature type="signal peptide" evidence="1">
    <location>
        <begin position="1"/>
        <end position="24"/>
    </location>
</feature>
<dbReference type="InterPro" id="IPR016187">
    <property type="entry name" value="CTDL_fold"/>
</dbReference>
<dbReference type="SUPFAM" id="SSF56436">
    <property type="entry name" value="C-type lectin-like"/>
    <property type="match status" value="1"/>
</dbReference>
<feature type="chain" id="PRO_5013045994" description="Sulfatase-modifying factor enzyme-like domain-containing protein" evidence="1">
    <location>
        <begin position="25"/>
        <end position="297"/>
    </location>
</feature>
<dbReference type="InterPro" id="IPR042095">
    <property type="entry name" value="SUMF_sf"/>
</dbReference>
<protein>
    <recommendedName>
        <fullName evidence="2">Sulfatase-modifying factor enzyme-like domain-containing protein</fullName>
    </recommendedName>
</protein>
<name>A0A1S7LPS7_MAGMO</name>
<evidence type="ECO:0000313" key="3">
    <source>
        <dbReference type="EMBL" id="CRH08209.1"/>
    </source>
</evidence>
<dbReference type="InterPro" id="IPR051043">
    <property type="entry name" value="Sulfatase_Mod_Factor_Kinase"/>
</dbReference>
<dbReference type="EMBL" id="LO017727">
    <property type="protein sequence ID" value="CRH08209.1"/>
    <property type="molecule type" value="Genomic_DNA"/>
</dbReference>
<dbReference type="GO" id="GO:0120147">
    <property type="term" value="F:formylglycine-generating oxidase activity"/>
    <property type="evidence" value="ECO:0007669"/>
    <property type="project" value="TreeGrafter"/>
</dbReference>